<comment type="caution">
    <text evidence="1">The sequence shown here is derived from an EMBL/GenBank/DDBJ whole genome shotgun (WGS) entry which is preliminary data.</text>
</comment>
<evidence type="ECO:0008006" key="3">
    <source>
        <dbReference type="Google" id="ProtNLM"/>
    </source>
</evidence>
<dbReference type="AlphaFoldDB" id="A0A365Q0F4"/>
<reference evidence="1 2" key="1">
    <citation type="submission" date="2018-06" db="EMBL/GenBank/DDBJ databases">
        <title>Whole genome sequencing of four bacterial strains from South Shetland trench revealing bio-synthetic gene clusters.</title>
        <authorList>
            <person name="Abdel-Mageed W.M."/>
            <person name="Lehri B."/>
            <person name="Jarmusch S.A."/>
            <person name="Miranda K."/>
            <person name="Goodfellow M."/>
            <person name="Jaspars M."/>
            <person name="Karlyshev A.V."/>
        </authorList>
    </citation>
    <scope>NUCLEOTIDE SEQUENCE [LARGE SCALE GENOMIC DNA]</scope>
    <source>
        <strain evidence="1 2">SST2</strain>
    </source>
</reference>
<dbReference type="Proteomes" id="UP000252554">
    <property type="component" value="Unassembled WGS sequence"/>
</dbReference>
<organism evidence="1 2">
    <name type="scientific">Stutzerimonas zhaodongensis</name>
    <dbReference type="NCBI Taxonomy" id="1176257"/>
    <lineage>
        <taxon>Bacteria</taxon>
        <taxon>Pseudomonadati</taxon>
        <taxon>Pseudomonadota</taxon>
        <taxon>Gammaproteobacteria</taxon>
        <taxon>Pseudomonadales</taxon>
        <taxon>Pseudomonadaceae</taxon>
        <taxon>Stutzerimonas</taxon>
    </lineage>
</organism>
<accession>A0A365Q0F4</accession>
<sequence length="149" mass="16430">MVKIGVRASPTEVVYCVFDSDQSVVVNLGKISIPKSLGVPEQLKHIRLNLLDVLREYEISEAGIRVIEPTAQSISIERVQIEGVIQEAFASSNVKKYYVGQISSIASRVGIERSQFKPLVDGDTSLEGFENWEELSKTEREATLCAMGA</sequence>
<gene>
    <name evidence="1" type="ORF">DQ403_00905</name>
</gene>
<dbReference type="EMBL" id="QNTV01000001">
    <property type="protein sequence ID" value="RBA62662.1"/>
    <property type="molecule type" value="Genomic_DNA"/>
</dbReference>
<protein>
    <recommendedName>
        <fullName evidence="3">DUF3010 family protein</fullName>
    </recommendedName>
</protein>
<evidence type="ECO:0000313" key="2">
    <source>
        <dbReference type="Proteomes" id="UP000252554"/>
    </source>
</evidence>
<evidence type="ECO:0000313" key="1">
    <source>
        <dbReference type="EMBL" id="RBA62662.1"/>
    </source>
</evidence>
<proteinExistence type="predicted"/>
<name>A0A365Q0F4_9GAMM</name>